<dbReference type="RefSeq" id="WP_188950979.1">
    <property type="nucleotide sequence ID" value="NZ_BMIB01000001.1"/>
</dbReference>
<keyword evidence="3" id="KW-0560">Oxidoreductase</keyword>
<accession>A0A917MSL5</accession>
<reference evidence="4" key="1">
    <citation type="journal article" date="2014" name="Int. J. Syst. Evol. Microbiol.">
        <title>Complete genome sequence of Corynebacterium casei LMG S-19264T (=DSM 44701T), isolated from a smear-ripened cheese.</title>
        <authorList>
            <consortium name="US DOE Joint Genome Institute (JGI-PGF)"/>
            <person name="Walter F."/>
            <person name="Albersmeier A."/>
            <person name="Kalinowski J."/>
            <person name="Ruckert C."/>
        </authorList>
    </citation>
    <scope>NUCLEOTIDE SEQUENCE</scope>
    <source>
        <strain evidence="4">CGMCC 1.15290</strain>
    </source>
</reference>
<dbReference type="PANTHER" id="PTHR43391:SF14">
    <property type="entry name" value="DEHYDROGENASE_REDUCTASE SDR FAMILY PROTEIN 7-LIKE"/>
    <property type="match status" value="1"/>
</dbReference>
<evidence type="ECO:0000256" key="2">
    <source>
        <dbReference type="ARBA" id="ARBA00022857"/>
    </source>
</evidence>
<dbReference type="GO" id="GO:0016491">
    <property type="term" value="F:oxidoreductase activity"/>
    <property type="evidence" value="ECO:0007669"/>
    <property type="project" value="UniProtKB-KW"/>
</dbReference>
<name>A0A917MSL5_9BACT</name>
<dbReference type="Proteomes" id="UP000627292">
    <property type="component" value="Unassembled WGS sequence"/>
</dbReference>
<reference evidence="4" key="2">
    <citation type="submission" date="2020-09" db="EMBL/GenBank/DDBJ databases">
        <authorList>
            <person name="Sun Q."/>
            <person name="Zhou Y."/>
        </authorList>
    </citation>
    <scope>NUCLEOTIDE SEQUENCE</scope>
    <source>
        <strain evidence="4">CGMCC 1.15290</strain>
    </source>
</reference>
<evidence type="ECO:0000313" key="5">
    <source>
        <dbReference type="Proteomes" id="UP000627292"/>
    </source>
</evidence>
<dbReference type="Pfam" id="PF00106">
    <property type="entry name" value="adh_short"/>
    <property type="match status" value="1"/>
</dbReference>
<dbReference type="Gene3D" id="3.40.50.720">
    <property type="entry name" value="NAD(P)-binding Rossmann-like Domain"/>
    <property type="match status" value="1"/>
</dbReference>
<dbReference type="PRINTS" id="PR00081">
    <property type="entry name" value="GDHRDH"/>
</dbReference>
<sequence>MKNALVIGGLSGIGKGMANALASYYDNVFIADIRVQPQDVTDRLLYVDALDVTAVTALRLQLSTIISHIDALVITIGVIDEGCVTQVPPEKWEWMLKSNLLGSVLLVDAFLPMLTAGTEARIMLTGSGCGWGRVQAAAGLGLYTVTKHAMNGYYKALKAELAPQHIQVSLLVPSAVKGNLAIHSAAFRTSRLGEPYADNKGQQPAGRVLADADEAGRAFVADFVAGKAIITNNAEQLRSKGMEDLEDVSF</sequence>
<dbReference type="AlphaFoldDB" id="A0A917MSL5"/>
<dbReference type="EMBL" id="BMIB01000001">
    <property type="protein sequence ID" value="GGH61821.1"/>
    <property type="molecule type" value="Genomic_DNA"/>
</dbReference>
<keyword evidence="2" id="KW-0521">NADP</keyword>
<dbReference type="PANTHER" id="PTHR43391">
    <property type="entry name" value="RETINOL DEHYDROGENASE-RELATED"/>
    <property type="match status" value="1"/>
</dbReference>
<keyword evidence="5" id="KW-1185">Reference proteome</keyword>
<evidence type="ECO:0000313" key="4">
    <source>
        <dbReference type="EMBL" id="GGH61821.1"/>
    </source>
</evidence>
<comment type="similarity">
    <text evidence="1">Belongs to the short-chain dehydrogenases/reductases (SDR) family.</text>
</comment>
<organism evidence="4 5">
    <name type="scientific">Filimonas zeae</name>
    <dbReference type="NCBI Taxonomy" id="1737353"/>
    <lineage>
        <taxon>Bacteria</taxon>
        <taxon>Pseudomonadati</taxon>
        <taxon>Bacteroidota</taxon>
        <taxon>Chitinophagia</taxon>
        <taxon>Chitinophagales</taxon>
        <taxon>Chitinophagaceae</taxon>
        <taxon>Filimonas</taxon>
    </lineage>
</organism>
<dbReference type="InterPro" id="IPR002347">
    <property type="entry name" value="SDR_fam"/>
</dbReference>
<dbReference type="SUPFAM" id="SSF51735">
    <property type="entry name" value="NAD(P)-binding Rossmann-fold domains"/>
    <property type="match status" value="1"/>
</dbReference>
<proteinExistence type="inferred from homology"/>
<evidence type="ECO:0000256" key="3">
    <source>
        <dbReference type="ARBA" id="ARBA00023002"/>
    </source>
</evidence>
<dbReference type="InterPro" id="IPR036291">
    <property type="entry name" value="NAD(P)-bd_dom_sf"/>
</dbReference>
<evidence type="ECO:0000256" key="1">
    <source>
        <dbReference type="ARBA" id="ARBA00006484"/>
    </source>
</evidence>
<comment type="caution">
    <text evidence="4">The sequence shown here is derived from an EMBL/GenBank/DDBJ whole genome shotgun (WGS) entry which is preliminary data.</text>
</comment>
<protein>
    <submittedName>
        <fullName evidence="4">3-hydroxybutyrate dehydrogenase</fullName>
    </submittedName>
</protein>
<gene>
    <name evidence="4" type="ORF">GCM10011379_11170</name>
</gene>